<dbReference type="GO" id="GO:0005524">
    <property type="term" value="F:ATP binding"/>
    <property type="evidence" value="ECO:0007669"/>
    <property type="project" value="UniProtKB-KW"/>
</dbReference>
<keyword evidence="3" id="KW-0547">Nucleotide-binding</keyword>
<keyword evidence="4" id="KW-0418">Kinase</keyword>
<evidence type="ECO:0000256" key="1">
    <source>
        <dbReference type="ARBA" id="ARBA00022527"/>
    </source>
</evidence>
<gene>
    <name evidence="7" type="ORF">NPIL_29371</name>
</gene>
<dbReference type="SUPFAM" id="SSF56112">
    <property type="entry name" value="Protein kinase-like (PK-like)"/>
    <property type="match status" value="1"/>
</dbReference>
<dbReference type="InterPro" id="IPR000719">
    <property type="entry name" value="Prot_kinase_dom"/>
</dbReference>
<dbReference type="Proteomes" id="UP000887013">
    <property type="component" value="Unassembled WGS sequence"/>
</dbReference>
<organism evidence="7 8">
    <name type="scientific">Nephila pilipes</name>
    <name type="common">Giant wood spider</name>
    <name type="synonym">Nephila maculata</name>
    <dbReference type="NCBI Taxonomy" id="299642"/>
    <lineage>
        <taxon>Eukaryota</taxon>
        <taxon>Metazoa</taxon>
        <taxon>Ecdysozoa</taxon>
        <taxon>Arthropoda</taxon>
        <taxon>Chelicerata</taxon>
        <taxon>Arachnida</taxon>
        <taxon>Araneae</taxon>
        <taxon>Araneomorphae</taxon>
        <taxon>Entelegynae</taxon>
        <taxon>Araneoidea</taxon>
        <taxon>Nephilidae</taxon>
        <taxon>Nephila</taxon>
    </lineage>
</organism>
<dbReference type="Pfam" id="PF00069">
    <property type="entry name" value="Pkinase"/>
    <property type="match status" value="1"/>
</dbReference>
<evidence type="ECO:0000313" key="8">
    <source>
        <dbReference type="Proteomes" id="UP000887013"/>
    </source>
</evidence>
<evidence type="ECO:0000313" key="7">
    <source>
        <dbReference type="EMBL" id="GFT61986.1"/>
    </source>
</evidence>
<proteinExistence type="predicted"/>
<sequence>MKNEISILQKLKHRYIVDFYSAFETPFQLCMTIEFVLGGDFLTVLGHEVKLSEFDASLKLGHLKLIDFGLAKQIDDGDQTFSFCGTSAYMAPEIFLEIGYDKSVYCWSIDVSNVDWGDSIFKNFKEY</sequence>
<accession>A0A8X6PBY5</accession>
<dbReference type="InterPro" id="IPR011009">
    <property type="entry name" value="Kinase-like_dom_sf"/>
</dbReference>
<keyword evidence="8" id="KW-1185">Reference proteome</keyword>
<dbReference type="SMART" id="SM00220">
    <property type="entry name" value="S_TKc"/>
    <property type="match status" value="1"/>
</dbReference>
<protein>
    <recommendedName>
        <fullName evidence="6">Protein kinase domain-containing protein</fullName>
    </recommendedName>
</protein>
<comment type="caution">
    <text evidence="7">The sequence shown here is derived from an EMBL/GenBank/DDBJ whole genome shotgun (WGS) entry which is preliminary data.</text>
</comment>
<dbReference type="PANTHER" id="PTHR24353:SF37">
    <property type="entry name" value="CAMP-DEPENDENT PROTEIN KINASE CATALYTIC SUBUNIT PRKX"/>
    <property type="match status" value="1"/>
</dbReference>
<evidence type="ECO:0000256" key="4">
    <source>
        <dbReference type="ARBA" id="ARBA00022777"/>
    </source>
</evidence>
<dbReference type="GO" id="GO:0005952">
    <property type="term" value="C:cAMP-dependent protein kinase complex"/>
    <property type="evidence" value="ECO:0007669"/>
    <property type="project" value="TreeGrafter"/>
</dbReference>
<dbReference type="AlphaFoldDB" id="A0A8X6PBY5"/>
<evidence type="ECO:0000256" key="2">
    <source>
        <dbReference type="ARBA" id="ARBA00022679"/>
    </source>
</evidence>
<dbReference type="GO" id="GO:0004691">
    <property type="term" value="F:cAMP-dependent protein kinase activity"/>
    <property type="evidence" value="ECO:0007669"/>
    <property type="project" value="TreeGrafter"/>
</dbReference>
<dbReference type="OrthoDB" id="193931at2759"/>
<evidence type="ECO:0000256" key="3">
    <source>
        <dbReference type="ARBA" id="ARBA00022741"/>
    </source>
</evidence>
<evidence type="ECO:0000256" key="5">
    <source>
        <dbReference type="ARBA" id="ARBA00022840"/>
    </source>
</evidence>
<dbReference type="PROSITE" id="PS50011">
    <property type="entry name" value="PROTEIN_KINASE_DOM"/>
    <property type="match status" value="1"/>
</dbReference>
<dbReference type="EMBL" id="BMAW01019167">
    <property type="protein sequence ID" value="GFT61986.1"/>
    <property type="molecule type" value="Genomic_DNA"/>
</dbReference>
<dbReference type="Gene3D" id="1.10.510.10">
    <property type="entry name" value="Transferase(Phosphotransferase) domain 1"/>
    <property type="match status" value="1"/>
</dbReference>
<dbReference type="Gene3D" id="3.30.200.20">
    <property type="entry name" value="Phosphorylase Kinase, domain 1"/>
    <property type="match status" value="1"/>
</dbReference>
<dbReference type="PANTHER" id="PTHR24353">
    <property type="entry name" value="CYCLIC NUCLEOTIDE-DEPENDENT PROTEIN KINASE"/>
    <property type="match status" value="1"/>
</dbReference>
<evidence type="ECO:0000259" key="6">
    <source>
        <dbReference type="PROSITE" id="PS50011"/>
    </source>
</evidence>
<reference evidence="7" key="1">
    <citation type="submission" date="2020-08" db="EMBL/GenBank/DDBJ databases">
        <title>Multicomponent nature underlies the extraordinary mechanical properties of spider dragline silk.</title>
        <authorList>
            <person name="Kono N."/>
            <person name="Nakamura H."/>
            <person name="Mori M."/>
            <person name="Yoshida Y."/>
            <person name="Ohtoshi R."/>
            <person name="Malay A.D."/>
            <person name="Moran D.A.P."/>
            <person name="Tomita M."/>
            <person name="Numata K."/>
            <person name="Arakawa K."/>
        </authorList>
    </citation>
    <scope>NUCLEOTIDE SEQUENCE</scope>
</reference>
<feature type="domain" description="Protein kinase" evidence="6">
    <location>
        <begin position="1"/>
        <end position="127"/>
    </location>
</feature>
<keyword evidence="5" id="KW-0067">ATP-binding</keyword>
<keyword evidence="1" id="KW-0723">Serine/threonine-protein kinase</keyword>
<keyword evidence="2" id="KW-0808">Transferase</keyword>
<name>A0A8X6PBY5_NEPPI</name>